<dbReference type="STRING" id="405671.SAMN05421827_12249"/>
<proteinExistence type="inferred from homology"/>
<dbReference type="EMBL" id="FNCH01000022">
    <property type="protein sequence ID" value="SDH36453.1"/>
    <property type="molecule type" value="Genomic_DNA"/>
</dbReference>
<keyword evidence="3" id="KW-0731">Sigma factor</keyword>
<dbReference type="CDD" id="cd06171">
    <property type="entry name" value="Sigma70_r4"/>
    <property type="match status" value="1"/>
</dbReference>
<dbReference type="InterPro" id="IPR039425">
    <property type="entry name" value="RNA_pol_sigma-70-like"/>
</dbReference>
<dbReference type="RefSeq" id="WP_090503533.1">
    <property type="nucleotide sequence ID" value="NZ_FNCH01000022.1"/>
</dbReference>
<dbReference type="InterPro" id="IPR013325">
    <property type="entry name" value="RNA_pol_sigma_r2"/>
</dbReference>
<dbReference type="AlphaFoldDB" id="A0A1G8BTM5"/>
<dbReference type="PANTHER" id="PTHR43133">
    <property type="entry name" value="RNA POLYMERASE ECF-TYPE SIGMA FACTO"/>
    <property type="match status" value="1"/>
</dbReference>
<evidence type="ECO:0000313" key="7">
    <source>
        <dbReference type="EMBL" id="SDH36453.1"/>
    </source>
</evidence>
<comment type="similarity">
    <text evidence="1">Belongs to the sigma-70 factor family. ECF subfamily.</text>
</comment>
<protein>
    <submittedName>
        <fullName evidence="7">RNA polymerase sigma-70 factor, ECF subfamily</fullName>
    </submittedName>
</protein>
<dbReference type="NCBIfam" id="TIGR02985">
    <property type="entry name" value="Sig70_bacteroi1"/>
    <property type="match status" value="1"/>
</dbReference>
<sequence length="197" mass="23021">MFVKPLDNEAEILAEIARGDKLAFEILFRNYHKYVLAFSRKITRSDDLAKEIVQDVFLKIWLGREKLKALETFGAYLNTMVRHHCFNALRQLSQKVKSNEVFRLKVSKSSESTAQELDYREAEQILNQAVETLSPQQRMVYILCHQQGMKYEEAAIKMGISPQTVHAYMKDALKKIRAHFKKHAMEYTVFILSLFRS</sequence>
<dbReference type="Proteomes" id="UP000199643">
    <property type="component" value="Unassembled WGS sequence"/>
</dbReference>
<evidence type="ECO:0000259" key="5">
    <source>
        <dbReference type="Pfam" id="PF04542"/>
    </source>
</evidence>
<keyword evidence="8" id="KW-1185">Reference proteome</keyword>
<dbReference type="Gene3D" id="1.10.1740.10">
    <property type="match status" value="1"/>
</dbReference>
<dbReference type="OrthoDB" id="799938at2"/>
<reference evidence="8" key="1">
    <citation type="submission" date="2016-10" db="EMBL/GenBank/DDBJ databases">
        <authorList>
            <person name="Varghese N."/>
            <person name="Submissions S."/>
        </authorList>
    </citation>
    <scope>NUCLEOTIDE SEQUENCE [LARGE SCALE GENOMIC DNA]</scope>
    <source>
        <strain evidence="8">DSM 17933</strain>
    </source>
</reference>
<evidence type="ECO:0000256" key="4">
    <source>
        <dbReference type="ARBA" id="ARBA00023163"/>
    </source>
</evidence>
<dbReference type="GO" id="GO:0006352">
    <property type="term" value="P:DNA-templated transcription initiation"/>
    <property type="evidence" value="ECO:0007669"/>
    <property type="project" value="InterPro"/>
</dbReference>
<dbReference type="InterPro" id="IPR014327">
    <property type="entry name" value="RNA_pol_sigma70_bacteroid"/>
</dbReference>
<keyword evidence="2" id="KW-0805">Transcription regulation</keyword>
<feature type="domain" description="RNA polymerase sigma factor 70 region 4 type 2" evidence="6">
    <location>
        <begin position="124"/>
        <end position="176"/>
    </location>
</feature>
<feature type="domain" description="RNA polymerase sigma-70 region 2" evidence="5">
    <location>
        <begin position="27"/>
        <end position="92"/>
    </location>
</feature>
<evidence type="ECO:0000256" key="1">
    <source>
        <dbReference type="ARBA" id="ARBA00010641"/>
    </source>
</evidence>
<accession>A0A1G8BTM5</accession>
<dbReference type="InterPro" id="IPR013249">
    <property type="entry name" value="RNA_pol_sigma70_r4_t2"/>
</dbReference>
<evidence type="ECO:0000256" key="3">
    <source>
        <dbReference type="ARBA" id="ARBA00023082"/>
    </source>
</evidence>
<dbReference type="SUPFAM" id="SSF88946">
    <property type="entry name" value="Sigma2 domain of RNA polymerase sigma factors"/>
    <property type="match status" value="1"/>
</dbReference>
<evidence type="ECO:0000313" key="8">
    <source>
        <dbReference type="Proteomes" id="UP000199643"/>
    </source>
</evidence>
<dbReference type="GO" id="GO:0003677">
    <property type="term" value="F:DNA binding"/>
    <property type="evidence" value="ECO:0007669"/>
    <property type="project" value="InterPro"/>
</dbReference>
<dbReference type="InterPro" id="IPR014284">
    <property type="entry name" value="RNA_pol_sigma-70_dom"/>
</dbReference>
<dbReference type="InterPro" id="IPR007627">
    <property type="entry name" value="RNA_pol_sigma70_r2"/>
</dbReference>
<keyword evidence="4" id="KW-0804">Transcription</keyword>
<dbReference type="SUPFAM" id="SSF88659">
    <property type="entry name" value="Sigma3 and sigma4 domains of RNA polymerase sigma factors"/>
    <property type="match status" value="1"/>
</dbReference>
<gene>
    <name evidence="7" type="ORF">SAMN05421827_12249</name>
</gene>
<name>A0A1G8BTM5_9SPHI</name>
<dbReference type="Gene3D" id="1.10.10.10">
    <property type="entry name" value="Winged helix-like DNA-binding domain superfamily/Winged helix DNA-binding domain"/>
    <property type="match status" value="1"/>
</dbReference>
<dbReference type="PANTHER" id="PTHR43133:SF46">
    <property type="entry name" value="RNA POLYMERASE SIGMA-70 FACTOR ECF SUBFAMILY"/>
    <property type="match status" value="1"/>
</dbReference>
<organism evidence="7 8">
    <name type="scientific">Pedobacter terrae</name>
    <dbReference type="NCBI Taxonomy" id="405671"/>
    <lineage>
        <taxon>Bacteria</taxon>
        <taxon>Pseudomonadati</taxon>
        <taxon>Bacteroidota</taxon>
        <taxon>Sphingobacteriia</taxon>
        <taxon>Sphingobacteriales</taxon>
        <taxon>Sphingobacteriaceae</taxon>
        <taxon>Pedobacter</taxon>
    </lineage>
</organism>
<dbReference type="NCBIfam" id="TIGR02937">
    <property type="entry name" value="sigma70-ECF"/>
    <property type="match status" value="1"/>
</dbReference>
<dbReference type="GO" id="GO:0016987">
    <property type="term" value="F:sigma factor activity"/>
    <property type="evidence" value="ECO:0007669"/>
    <property type="project" value="UniProtKB-KW"/>
</dbReference>
<dbReference type="Pfam" id="PF08281">
    <property type="entry name" value="Sigma70_r4_2"/>
    <property type="match status" value="1"/>
</dbReference>
<dbReference type="InterPro" id="IPR013324">
    <property type="entry name" value="RNA_pol_sigma_r3/r4-like"/>
</dbReference>
<dbReference type="Pfam" id="PF04542">
    <property type="entry name" value="Sigma70_r2"/>
    <property type="match status" value="1"/>
</dbReference>
<evidence type="ECO:0000256" key="2">
    <source>
        <dbReference type="ARBA" id="ARBA00023015"/>
    </source>
</evidence>
<dbReference type="InterPro" id="IPR036388">
    <property type="entry name" value="WH-like_DNA-bd_sf"/>
</dbReference>
<evidence type="ECO:0000259" key="6">
    <source>
        <dbReference type="Pfam" id="PF08281"/>
    </source>
</evidence>